<name>A0A6H5I9R7_9HYME</name>
<dbReference type="EMBL" id="CADCXV010000650">
    <property type="protein sequence ID" value="CAB0031682.1"/>
    <property type="molecule type" value="Genomic_DNA"/>
</dbReference>
<gene>
    <name evidence="1" type="ORF">TBRA_LOCUS3649</name>
</gene>
<protein>
    <submittedName>
        <fullName evidence="1">Uncharacterized protein</fullName>
    </submittedName>
</protein>
<dbReference type="AlphaFoldDB" id="A0A6H5I9R7"/>
<organism evidence="1 2">
    <name type="scientific">Trichogramma brassicae</name>
    <dbReference type="NCBI Taxonomy" id="86971"/>
    <lineage>
        <taxon>Eukaryota</taxon>
        <taxon>Metazoa</taxon>
        <taxon>Ecdysozoa</taxon>
        <taxon>Arthropoda</taxon>
        <taxon>Hexapoda</taxon>
        <taxon>Insecta</taxon>
        <taxon>Pterygota</taxon>
        <taxon>Neoptera</taxon>
        <taxon>Endopterygota</taxon>
        <taxon>Hymenoptera</taxon>
        <taxon>Apocrita</taxon>
        <taxon>Proctotrupomorpha</taxon>
        <taxon>Chalcidoidea</taxon>
        <taxon>Trichogrammatidae</taxon>
        <taxon>Trichogramma</taxon>
    </lineage>
</organism>
<proteinExistence type="predicted"/>
<evidence type="ECO:0000313" key="1">
    <source>
        <dbReference type="EMBL" id="CAB0031682.1"/>
    </source>
</evidence>
<accession>A0A6H5I9R7</accession>
<sequence>MSRHTCSVFINCRHGTLELGQSFRRGRGAAESVRSTGMLLHRDWLLIDVSLGAVVHGEAPPSQLLAGNYNWIGVTKVRHHVGLTGDLVRSQMIEATETSHVYYL</sequence>
<dbReference type="Proteomes" id="UP000479190">
    <property type="component" value="Unassembled WGS sequence"/>
</dbReference>
<reference evidence="1 2" key="1">
    <citation type="submission" date="2020-02" db="EMBL/GenBank/DDBJ databases">
        <authorList>
            <person name="Ferguson B K."/>
        </authorList>
    </citation>
    <scope>NUCLEOTIDE SEQUENCE [LARGE SCALE GENOMIC DNA]</scope>
</reference>
<keyword evidence="2" id="KW-1185">Reference proteome</keyword>
<evidence type="ECO:0000313" key="2">
    <source>
        <dbReference type="Proteomes" id="UP000479190"/>
    </source>
</evidence>